<sequence length="296" mass="32504">MKVARYSINDETKIGIIHGETIIELDNWPSLQTDNRLGVMSVLQADPSIIEAIKASIASLPSVKMSDVTLLAPIPKPEKFLGLGFAFKSHIKEVLNKFPDIKLPQHQVWFNKQVSCITGPHAPIYMPPVSDQLDYEVELAVVIGKKCRYVKAENVTDVIAGYMICNDASIRDWQLRAPTAMIGKSFDTHGPTGPWVTSANSFPLDHDFNLRTWVNGELRQDGHTSDWAYSLGQMIEELTTAFTLEPGDILATGTPCGVGAACTPAKYLKIGDVVRMEIAGLGSIENTVVAEPVYTY</sequence>
<reference evidence="6" key="1">
    <citation type="journal article" date="2019" name="Int. J. Syst. Evol. Microbiol.">
        <title>The Global Catalogue of Microorganisms (GCM) 10K type strain sequencing project: providing services to taxonomists for standard genome sequencing and annotation.</title>
        <authorList>
            <consortium name="The Broad Institute Genomics Platform"/>
            <consortium name="The Broad Institute Genome Sequencing Center for Infectious Disease"/>
            <person name="Wu L."/>
            <person name="Ma J."/>
        </authorList>
    </citation>
    <scope>NUCLEOTIDE SEQUENCE [LARGE SCALE GENOMIC DNA]</scope>
    <source>
        <strain evidence="6">KCTC 62164</strain>
    </source>
</reference>
<comment type="caution">
    <text evidence="5">The sequence shown here is derived from an EMBL/GenBank/DDBJ whole genome shotgun (WGS) entry which is preliminary data.</text>
</comment>
<feature type="domain" description="Rv2993c-like N-terminal" evidence="4">
    <location>
        <begin position="1"/>
        <end position="73"/>
    </location>
</feature>
<dbReference type="InterPro" id="IPR036663">
    <property type="entry name" value="Fumarylacetoacetase_C_sf"/>
</dbReference>
<comment type="similarity">
    <text evidence="1">Belongs to the FAH family.</text>
</comment>
<protein>
    <submittedName>
        <fullName evidence="5">Fumarylacetoacetate hydrolase family protein</fullName>
    </submittedName>
</protein>
<dbReference type="Gene3D" id="3.90.850.10">
    <property type="entry name" value="Fumarylacetoacetase-like, C-terminal domain"/>
    <property type="match status" value="1"/>
</dbReference>
<gene>
    <name evidence="5" type="ORF">ACFOKA_09580</name>
</gene>
<dbReference type="PANTHER" id="PTHR42796">
    <property type="entry name" value="FUMARYLACETOACETATE HYDROLASE DOMAIN-CONTAINING PROTEIN 2A-RELATED"/>
    <property type="match status" value="1"/>
</dbReference>
<feature type="domain" description="Fumarylacetoacetase-like C-terminal" evidence="3">
    <location>
        <begin position="81"/>
        <end position="289"/>
    </location>
</feature>
<dbReference type="SUPFAM" id="SSF56529">
    <property type="entry name" value="FAH"/>
    <property type="match status" value="1"/>
</dbReference>
<dbReference type="InterPro" id="IPR051121">
    <property type="entry name" value="FAH"/>
</dbReference>
<keyword evidence="2" id="KW-0479">Metal-binding</keyword>
<organism evidence="5 6">
    <name type="scientific">Kordiimonas pumila</name>
    <dbReference type="NCBI Taxonomy" id="2161677"/>
    <lineage>
        <taxon>Bacteria</taxon>
        <taxon>Pseudomonadati</taxon>
        <taxon>Pseudomonadota</taxon>
        <taxon>Alphaproteobacteria</taxon>
        <taxon>Kordiimonadales</taxon>
        <taxon>Kordiimonadaceae</taxon>
        <taxon>Kordiimonas</taxon>
    </lineage>
</organism>
<evidence type="ECO:0000259" key="4">
    <source>
        <dbReference type="Pfam" id="PF10370"/>
    </source>
</evidence>
<evidence type="ECO:0000313" key="5">
    <source>
        <dbReference type="EMBL" id="MFC3052153.1"/>
    </source>
</evidence>
<dbReference type="InterPro" id="IPR011234">
    <property type="entry name" value="Fumarylacetoacetase-like_C"/>
</dbReference>
<name>A0ABV7D538_9PROT</name>
<dbReference type="InterPro" id="IPR018833">
    <property type="entry name" value="Rv2993c-like_N"/>
</dbReference>
<accession>A0ABV7D538</accession>
<evidence type="ECO:0000256" key="2">
    <source>
        <dbReference type="ARBA" id="ARBA00022723"/>
    </source>
</evidence>
<dbReference type="RefSeq" id="WP_194214160.1">
    <property type="nucleotide sequence ID" value="NZ_CP061205.1"/>
</dbReference>
<keyword evidence="6" id="KW-1185">Reference proteome</keyword>
<proteinExistence type="inferred from homology"/>
<dbReference type="GO" id="GO:0016787">
    <property type="term" value="F:hydrolase activity"/>
    <property type="evidence" value="ECO:0007669"/>
    <property type="project" value="UniProtKB-KW"/>
</dbReference>
<keyword evidence="5" id="KW-0378">Hydrolase</keyword>
<dbReference type="PANTHER" id="PTHR42796:SF4">
    <property type="entry name" value="FUMARYLACETOACETATE HYDROLASE DOMAIN-CONTAINING PROTEIN 2A"/>
    <property type="match status" value="1"/>
</dbReference>
<dbReference type="EMBL" id="JBHRSL010000010">
    <property type="protein sequence ID" value="MFC3052153.1"/>
    <property type="molecule type" value="Genomic_DNA"/>
</dbReference>
<evidence type="ECO:0000256" key="1">
    <source>
        <dbReference type="ARBA" id="ARBA00010211"/>
    </source>
</evidence>
<dbReference type="Pfam" id="PF10370">
    <property type="entry name" value="Rv2993c-like_N"/>
    <property type="match status" value="1"/>
</dbReference>
<evidence type="ECO:0000313" key="6">
    <source>
        <dbReference type="Proteomes" id="UP001595444"/>
    </source>
</evidence>
<evidence type="ECO:0000259" key="3">
    <source>
        <dbReference type="Pfam" id="PF01557"/>
    </source>
</evidence>
<dbReference type="Proteomes" id="UP001595444">
    <property type="component" value="Unassembled WGS sequence"/>
</dbReference>
<dbReference type="Pfam" id="PF01557">
    <property type="entry name" value="FAA_hydrolase"/>
    <property type="match status" value="1"/>
</dbReference>